<reference evidence="1" key="2">
    <citation type="journal article" date="2020" name="Nat. Commun.">
        <title>Large-scale genome sequencing of mycorrhizal fungi provides insights into the early evolution of symbiotic traits.</title>
        <authorList>
            <person name="Miyauchi S."/>
            <person name="Kiss E."/>
            <person name="Kuo A."/>
            <person name="Drula E."/>
            <person name="Kohler A."/>
            <person name="Sanchez-Garcia M."/>
            <person name="Morin E."/>
            <person name="Andreopoulos B."/>
            <person name="Barry K.W."/>
            <person name="Bonito G."/>
            <person name="Buee M."/>
            <person name="Carver A."/>
            <person name="Chen C."/>
            <person name="Cichocki N."/>
            <person name="Clum A."/>
            <person name="Culley D."/>
            <person name="Crous P.W."/>
            <person name="Fauchery L."/>
            <person name="Girlanda M."/>
            <person name="Hayes R.D."/>
            <person name="Keri Z."/>
            <person name="LaButti K."/>
            <person name="Lipzen A."/>
            <person name="Lombard V."/>
            <person name="Magnuson J."/>
            <person name="Maillard F."/>
            <person name="Murat C."/>
            <person name="Nolan M."/>
            <person name="Ohm R.A."/>
            <person name="Pangilinan J."/>
            <person name="Pereira M.F."/>
            <person name="Perotto S."/>
            <person name="Peter M."/>
            <person name="Pfister S."/>
            <person name="Riley R."/>
            <person name="Sitrit Y."/>
            <person name="Stielow J.B."/>
            <person name="Szollosi G."/>
            <person name="Zifcakova L."/>
            <person name="Stursova M."/>
            <person name="Spatafora J.W."/>
            <person name="Tedersoo L."/>
            <person name="Vaario L.M."/>
            <person name="Yamada A."/>
            <person name="Yan M."/>
            <person name="Wang P."/>
            <person name="Xu J."/>
            <person name="Bruns T."/>
            <person name="Baldrian P."/>
            <person name="Vilgalys R."/>
            <person name="Dunand C."/>
            <person name="Henrissat B."/>
            <person name="Grigoriev I.V."/>
            <person name="Hibbett D."/>
            <person name="Nagy L.G."/>
            <person name="Martin F.M."/>
        </authorList>
    </citation>
    <scope>NUCLEOTIDE SEQUENCE</scope>
    <source>
        <strain evidence="1">P2</strain>
    </source>
</reference>
<keyword evidence="2" id="KW-1185">Reference proteome</keyword>
<dbReference type="Proteomes" id="UP000886501">
    <property type="component" value="Unassembled WGS sequence"/>
</dbReference>
<name>A0ACB6ZV61_THEGA</name>
<evidence type="ECO:0000313" key="1">
    <source>
        <dbReference type="EMBL" id="KAF9653011.1"/>
    </source>
</evidence>
<protein>
    <submittedName>
        <fullName evidence="1">Uncharacterized protein</fullName>
    </submittedName>
</protein>
<organism evidence="1 2">
    <name type="scientific">Thelephora ganbajun</name>
    <name type="common">Ganba fungus</name>
    <dbReference type="NCBI Taxonomy" id="370292"/>
    <lineage>
        <taxon>Eukaryota</taxon>
        <taxon>Fungi</taxon>
        <taxon>Dikarya</taxon>
        <taxon>Basidiomycota</taxon>
        <taxon>Agaricomycotina</taxon>
        <taxon>Agaricomycetes</taxon>
        <taxon>Thelephorales</taxon>
        <taxon>Thelephoraceae</taxon>
        <taxon>Thelephora</taxon>
    </lineage>
</organism>
<gene>
    <name evidence="1" type="ORF">BDM02DRAFT_3153511</name>
</gene>
<accession>A0ACB6ZV61</accession>
<dbReference type="EMBL" id="MU117966">
    <property type="protein sequence ID" value="KAF9653011.1"/>
    <property type="molecule type" value="Genomic_DNA"/>
</dbReference>
<proteinExistence type="predicted"/>
<reference evidence="1" key="1">
    <citation type="submission" date="2019-10" db="EMBL/GenBank/DDBJ databases">
        <authorList>
            <consortium name="DOE Joint Genome Institute"/>
            <person name="Kuo A."/>
            <person name="Miyauchi S."/>
            <person name="Kiss E."/>
            <person name="Drula E."/>
            <person name="Kohler A."/>
            <person name="Sanchez-Garcia M."/>
            <person name="Andreopoulos B."/>
            <person name="Barry K.W."/>
            <person name="Bonito G."/>
            <person name="Buee M."/>
            <person name="Carver A."/>
            <person name="Chen C."/>
            <person name="Cichocki N."/>
            <person name="Clum A."/>
            <person name="Culley D."/>
            <person name="Crous P.W."/>
            <person name="Fauchery L."/>
            <person name="Girlanda M."/>
            <person name="Hayes R."/>
            <person name="Keri Z."/>
            <person name="Labutti K."/>
            <person name="Lipzen A."/>
            <person name="Lombard V."/>
            <person name="Magnuson J."/>
            <person name="Maillard F."/>
            <person name="Morin E."/>
            <person name="Murat C."/>
            <person name="Nolan M."/>
            <person name="Ohm R."/>
            <person name="Pangilinan J."/>
            <person name="Pereira M."/>
            <person name="Perotto S."/>
            <person name="Peter M."/>
            <person name="Riley R."/>
            <person name="Sitrit Y."/>
            <person name="Stielow B."/>
            <person name="Szollosi G."/>
            <person name="Zifcakova L."/>
            <person name="Stursova M."/>
            <person name="Spatafora J.W."/>
            <person name="Tedersoo L."/>
            <person name="Vaario L.-M."/>
            <person name="Yamada A."/>
            <person name="Yan M."/>
            <person name="Wang P."/>
            <person name="Xu J."/>
            <person name="Bruns T."/>
            <person name="Baldrian P."/>
            <person name="Vilgalys R."/>
            <person name="Henrissat B."/>
            <person name="Grigoriev I.V."/>
            <person name="Hibbett D."/>
            <person name="Nagy L.G."/>
            <person name="Martin F.M."/>
        </authorList>
    </citation>
    <scope>NUCLEOTIDE SEQUENCE</scope>
    <source>
        <strain evidence="1">P2</strain>
    </source>
</reference>
<comment type="caution">
    <text evidence="1">The sequence shown here is derived from an EMBL/GenBank/DDBJ whole genome shotgun (WGS) entry which is preliminary data.</text>
</comment>
<sequence length="810" mass="87408">MLSKSQSTSTRSAYRSLRAVSSLNRRQILSAYAAARILPTSSAVNNQSAVPGPNFSGVSRNFATTKLNEGLYVYHIAGHSEGPSYHKPHFDKILIANRGEIACRVIRTARKLGIKTVAVYSEADSDSMHIKLADEAYCIGPAPSSESYLRMDKIIDVCHRSGAQAVHPGYGFLSENAEFAEALVKERIVFIGPPSSAIVSMGSKSESKNIMSAAGVPCVPGYHGNNQDPDFLLQEAESIGFPVLIKAVHGGGGKGMRVVSSSKDFAEALTSAQRESAKSFGNATVLVEKYITHPRHVEVQVFADQHGNAVSLWERDCSVQRRNQKIIEEAPAPGLSPELRADLSEKAVEAAKAVKYVGAGTVEFIFDNDTDEFYFMEMNTRLQVEHPVTEMITGLDLVQWQLEVAAGNPLPLSQREIPLVGHAFEARIYAENPRNNFLPDSGSLFYLSAPTPTHVFAPSLPATTPVEDAPKFTPPSIVRSSSSGDIEPSVRLEQGFGQGSQIGVFYDPMIAKLVVHGRDRTEALRVLRKALDEYKVVGVSTNVEFLRSLAGNEAFIQGDVETGFIPKHFNELFPPVPAPSPEALGQTALYVVLRDHPIAIPSSSPWTSLASRRFGGDVHDRLITLQTEDASQTHTVRVKSTSPGVFDITVNDATEFSSVSAYLGSKGEVFSSLGDRSLRTTVVSQPPPPSLPASSSPNTMERLHVFLDGQKSTLILPTPKWLLSLGGDVLGAGKGALKAPMPSLVIEVKVNVGEKVEKGQAIVVLESMKTETVLRAEVNGAVKAIGCKNGEMVEEGRELVSIEADGEENP</sequence>
<evidence type="ECO:0000313" key="2">
    <source>
        <dbReference type="Proteomes" id="UP000886501"/>
    </source>
</evidence>